<feature type="compositionally biased region" description="Low complexity" evidence="9">
    <location>
        <begin position="359"/>
        <end position="373"/>
    </location>
</feature>
<accession>A0A1E3NS16</accession>
<evidence type="ECO:0000256" key="5">
    <source>
        <dbReference type="ARBA" id="ARBA00023242"/>
    </source>
</evidence>
<keyword evidence="3" id="KW-0805">Transcription regulation</keyword>
<dbReference type="FunFam" id="1.10.20.10:FF:000011">
    <property type="entry name" value="Transcription initiation factor TFIID subunit 12"/>
    <property type="match status" value="1"/>
</dbReference>
<evidence type="ECO:0000256" key="7">
    <source>
        <dbReference type="ARBA" id="ARBA00093657"/>
    </source>
</evidence>
<feature type="domain" description="Transcription initiation factor TFIID subunit 12" evidence="10">
    <location>
        <begin position="517"/>
        <end position="588"/>
    </location>
</feature>
<name>A0A1E3NS16_9ASCO</name>
<dbReference type="RefSeq" id="XP_019020040.1">
    <property type="nucleotide sequence ID" value="XM_019163210.1"/>
</dbReference>
<dbReference type="InterPro" id="IPR003228">
    <property type="entry name" value="TFIID_TAF12_dom"/>
</dbReference>
<feature type="coiled-coil region" evidence="8">
    <location>
        <begin position="264"/>
        <end position="291"/>
    </location>
</feature>
<dbReference type="GO" id="GO:0046982">
    <property type="term" value="F:protein heterodimerization activity"/>
    <property type="evidence" value="ECO:0007669"/>
    <property type="project" value="InterPro"/>
</dbReference>
<keyword evidence="8" id="KW-0175">Coiled coil</keyword>
<feature type="compositionally biased region" description="Polar residues" evidence="9">
    <location>
        <begin position="311"/>
        <end position="335"/>
    </location>
</feature>
<dbReference type="SUPFAM" id="SSF47113">
    <property type="entry name" value="Histone-fold"/>
    <property type="match status" value="1"/>
</dbReference>
<dbReference type="Gene3D" id="1.10.20.10">
    <property type="entry name" value="Histone, subunit A"/>
    <property type="match status" value="1"/>
</dbReference>
<dbReference type="InterPro" id="IPR009072">
    <property type="entry name" value="Histone-fold"/>
</dbReference>
<dbReference type="OrthoDB" id="2193432at2759"/>
<feature type="compositionally biased region" description="Low complexity" evidence="9">
    <location>
        <begin position="165"/>
        <end position="182"/>
    </location>
</feature>
<dbReference type="EMBL" id="KV454001">
    <property type="protein sequence ID" value="ODQ48927.1"/>
    <property type="molecule type" value="Genomic_DNA"/>
</dbReference>
<organism evidence="11 12">
    <name type="scientific">Pichia membranifaciens NRRL Y-2026</name>
    <dbReference type="NCBI Taxonomy" id="763406"/>
    <lineage>
        <taxon>Eukaryota</taxon>
        <taxon>Fungi</taxon>
        <taxon>Dikarya</taxon>
        <taxon>Ascomycota</taxon>
        <taxon>Saccharomycotina</taxon>
        <taxon>Pichiomycetes</taxon>
        <taxon>Pichiales</taxon>
        <taxon>Pichiaceae</taxon>
        <taxon>Pichia</taxon>
    </lineage>
</organism>
<reference evidence="11 12" key="1">
    <citation type="journal article" date="2016" name="Proc. Natl. Acad. Sci. U.S.A.">
        <title>Comparative genomics of biotechnologically important yeasts.</title>
        <authorList>
            <person name="Riley R."/>
            <person name="Haridas S."/>
            <person name="Wolfe K.H."/>
            <person name="Lopes M.R."/>
            <person name="Hittinger C.T."/>
            <person name="Goeker M."/>
            <person name="Salamov A.A."/>
            <person name="Wisecaver J.H."/>
            <person name="Long T.M."/>
            <person name="Calvey C.H."/>
            <person name="Aerts A.L."/>
            <person name="Barry K.W."/>
            <person name="Choi C."/>
            <person name="Clum A."/>
            <person name="Coughlan A.Y."/>
            <person name="Deshpande S."/>
            <person name="Douglass A.P."/>
            <person name="Hanson S.J."/>
            <person name="Klenk H.-P."/>
            <person name="LaButti K.M."/>
            <person name="Lapidus A."/>
            <person name="Lindquist E.A."/>
            <person name="Lipzen A.M."/>
            <person name="Meier-Kolthoff J.P."/>
            <person name="Ohm R.A."/>
            <person name="Otillar R.P."/>
            <person name="Pangilinan J.L."/>
            <person name="Peng Y."/>
            <person name="Rokas A."/>
            <person name="Rosa C.A."/>
            <person name="Scheuner C."/>
            <person name="Sibirny A.A."/>
            <person name="Slot J.C."/>
            <person name="Stielow J.B."/>
            <person name="Sun H."/>
            <person name="Kurtzman C.P."/>
            <person name="Blackwell M."/>
            <person name="Grigoriev I.V."/>
            <person name="Jeffries T.W."/>
        </authorList>
    </citation>
    <scope>NUCLEOTIDE SEQUENCE [LARGE SCALE GENOMIC DNA]</scope>
    <source>
        <strain evidence="11 12">NRRL Y-2026</strain>
    </source>
</reference>
<dbReference type="Proteomes" id="UP000094455">
    <property type="component" value="Unassembled WGS sequence"/>
</dbReference>
<dbReference type="GeneID" id="30179897"/>
<dbReference type="GO" id="GO:0005669">
    <property type="term" value="C:transcription factor TFIID complex"/>
    <property type="evidence" value="ECO:0007669"/>
    <property type="project" value="InterPro"/>
</dbReference>
<comment type="similarity">
    <text evidence="2">Belongs to the TAF12 family.</text>
</comment>
<evidence type="ECO:0000256" key="3">
    <source>
        <dbReference type="ARBA" id="ARBA00023015"/>
    </source>
</evidence>
<evidence type="ECO:0000256" key="9">
    <source>
        <dbReference type="SAM" id="MobiDB-lite"/>
    </source>
</evidence>
<dbReference type="GO" id="GO:0003677">
    <property type="term" value="F:DNA binding"/>
    <property type="evidence" value="ECO:0007669"/>
    <property type="project" value="TreeGrafter"/>
</dbReference>
<protein>
    <recommendedName>
        <fullName evidence="6">TBP-associated factor 12</fullName>
    </recommendedName>
    <alternativeName>
        <fullName evidence="7">Transcription initiation factor TFIID subunit 12</fullName>
    </alternativeName>
</protein>
<keyword evidence="5" id="KW-0539">Nucleus</keyword>
<gene>
    <name evidence="11" type="ORF">PICMEDRAFT_57076</name>
</gene>
<dbReference type="PANTHER" id="PTHR12264:SF21">
    <property type="entry name" value="TRANSCRIPTION INITIATION FACTOR TFIID SUBUNIT 12"/>
    <property type="match status" value="1"/>
</dbReference>
<feature type="region of interest" description="Disordered" evidence="9">
    <location>
        <begin position="305"/>
        <end position="335"/>
    </location>
</feature>
<feature type="region of interest" description="Disordered" evidence="9">
    <location>
        <begin position="165"/>
        <end position="190"/>
    </location>
</feature>
<dbReference type="Pfam" id="PF03847">
    <property type="entry name" value="TFIID_20kDa"/>
    <property type="match status" value="1"/>
</dbReference>
<dbReference type="InterPro" id="IPR037794">
    <property type="entry name" value="TAF12"/>
</dbReference>
<dbReference type="GO" id="GO:0000124">
    <property type="term" value="C:SAGA complex"/>
    <property type="evidence" value="ECO:0007669"/>
    <property type="project" value="InterPro"/>
</dbReference>
<evidence type="ECO:0000256" key="4">
    <source>
        <dbReference type="ARBA" id="ARBA00023163"/>
    </source>
</evidence>
<feature type="region of interest" description="Disordered" evidence="9">
    <location>
        <begin position="359"/>
        <end position="456"/>
    </location>
</feature>
<dbReference type="AlphaFoldDB" id="A0A1E3NS16"/>
<feature type="compositionally biased region" description="Polar residues" evidence="9">
    <location>
        <begin position="441"/>
        <end position="451"/>
    </location>
</feature>
<evidence type="ECO:0000259" key="10">
    <source>
        <dbReference type="Pfam" id="PF03847"/>
    </source>
</evidence>
<proteinExistence type="inferred from homology"/>
<dbReference type="STRING" id="763406.A0A1E3NS16"/>
<keyword evidence="4" id="KW-0804">Transcription</keyword>
<evidence type="ECO:0000313" key="11">
    <source>
        <dbReference type="EMBL" id="ODQ48927.1"/>
    </source>
</evidence>
<evidence type="ECO:0000256" key="1">
    <source>
        <dbReference type="ARBA" id="ARBA00004123"/>
    </source>
</evidence>
<evidence type="ECO:0000313" key="12">
    <source>
        <dbReference type="Proteomes" id="UP000094455"/>
    </source>
</evidence>
<feature type="compositionally biased region" description="Low complexity" evidence="9">
    <location>
        <begin position="1"/>
        <end position="26"/>
    </location>
</feature>
<dbReference type="CDD" id="cd07981">
    <property type="entry name" value="HFD_TAF12"/>
    <property type="match status" value="1"/>
</dbReference>
<evidence type="ECO:0000256" key="8">
    <source>
        <dbReference type="SAM" id="Coils"/>
    </source>
</evidence>
<dbReference type="GO" id="GO:0051123">
    <property type="term" value="P:RNA polymerase II preinitiation complex assembly"/>
    <property type="evidence" value="ECO:0007669"/>
    <property type="project" value="TreeGrafter"/>
</dbReference>
<comment type="subcellular location">
    <subcellularLocation>
        <location evidence="1">Nucleus</location>
    </subcellularLocation>
</comment>
<evidence type="ECO:0000256" key="6">
    <source>
        <dbReference type="ARBA" id="ARBA00075089"/>
    </source>
</evidence>
<dbReference type="GO" id="GO:0017025">
    <property type="term" value="F:TBP-class protein binding"/>
    <property type="evidence" value="ECO:0007669"/>
    <property type="project" value="TreeGrafter"/>
</dbReference>
<evidence type="ECO:0000256" key="2">
    <source>
        <dbReference type="ARBA" id="ARBA00007530"/>
    </source>
</evidence>
<feature type="region of interest" description="Disordered" evidence="9">
    <location>
        <begin position="1"/>
        <end position="34"/>
    </location>
</feature>
<keyword evidence="12" id="KW-1185">Reference proteome</keyword>
<sequence length="627" mass="68289">MSQQPDQQQNGQLNQQQPQSQAGQQARMNFQSIHQQARQLFNQYSIEKKAAETAGINTPEGQAHMRKAEKIKTLLVTYSKKQKLLQQQQQNQAQAQAQAQAQMQGMSQPQQQAQIPVPIQSSPMPIPDAITNNVSTNMMNTAASSQPTPHPQDSMNMSQQNLINASYNNKNTGNNNSTANNNGGNGPSQYDAVTLSAAQQLQLKKQQLLNKYQEIITLSEQFKKNMALIQKRLGEPNVDDTTRTHLLEKEHEVRTRLENCKRCTVQIATQLKFAQQQAQQLKQQNRAQTSSPQLQQIQQTQSGIPNAGLNRAQSMGNTPQISTPGTLNSGASFFNNENTPVTDDLSAANMKLNAVAGTTAATGSAASSTSGKAAKGKSDESSSPAAQKKAAAKKQNYKADNKRASNTIDDGSNKKQKTAVTGSSGGFQNGDIPGKAGKTAQPPTSAASSITDGDRAKFQNLNIPDDLKIRTQDPVSVKVNNRPSLLGGNAISASALSNPVLVKPEQFQLEGERVLNKRKLKELVASVASEEGETEINIDGDVEELLLDLADEFVTSVTSFASKLARHRHSENLDVRDVQLHLERNWNIRIPGYAADEIRMIRKFVPNSVHNSKLNGVFINKSVDKAS</sequence>
<dbReference type="PANTHER" id="PTHR12264">
    <property type="entry name" value="TRANSCRIPTION INITIATION FACTOR TFIID SUBUNIT 12"/>
    <property type="match status" value="1"/>
</dbReference>